<dbReference type="PRINTS" id="PR00371">
    <property type="entry name" value="FPNCR"/>
</dbReference>
<evidence type="ECO:0000256" key="1">
    <source>
        <dbReference type="ARBA" id="ARBA00001974"/>
    </source>
</evidence>
<keyword evidence="14" id="KW-1133">Transmembrane helix</keyword>
<keyword evidence="6" id="KW-0443">Lipid metabolism</keyword>
<proteinExistence type="inferred from homology"/>
<comment type="cofactor">
    <cofactor evidence="1 12 13">
        <name>FAD</name>
        <dbReference type="ChEBI" id="CHEBI:57692"/>
    </cofactor>
</comment>
<keyword evidence="5 12" id="KW-0274">FAD</keyword>
<evidence type="ECO:0000256" key="12">
    <source>
        <dbReference type="PIRSR" id="PIRSR601834-1"/>
    </source>
</evidence>
<keyword evidence="14" id="KW-0812">Transmembrane</keyword>
<comment type="catalytic activity">
    <reaction evidence="13">
        <text>2 Fe(III)-[cytochrome b5] + NADH = 2 Fe(II)-[cytochrome b5] + NAD(+) + H(+)</text>
        <dbReference type="Rhea" id="RHEA:46680"/>
        <dbReference type="Rhea" id="RHEA-COMP:10438"/>
        <dbReference type="Rhea" id="RHEA-COMP:10439"/>
        <dbReference type="ChEBI" id="CHEBI:15378"/>
        <dbReference type="ChEBI" id="CHEBI:29033"/>
        <dbReference type="ChEBI" id="CHEBI:29034"/>
        <dbReference type="ChEBI" id="CHEBI:57540"/>
        <dbReference type="ChEBI" id="CHEBI:57945"/>
        <dbReference type="EC" id="1.6.2.2"/>
    </reaction>
</comment>
<dbReference type="FunFam" id="3.40.50.80:FF:000005">
    <property type="entry name" value="NADH-cytochrome b5 reductase"/>
    <property type="match status" value="1"/>
</dbReference>
<feature type="binding site" evidence="12">
    <location>
        <position position="150"/>
    </location>
    <ligand>
        <name>FAD</name>
        <dbReference type="ChEBI" id="CHEBI:57692"/>
    </ligand>
</feature>
<accession>A0A914C969</accession>
<keyword evidence="10" id="KW-1207">Sterol metabolism</keyword>
<feature type="binding site" evidence="12">
    <location>
        <position position="135"/>
    </location>
    <ligand>
        <name>FAD</name>
        <dbReference type="ChEBI" id="CHEBI:57692"/>
    </ligand>
</feature>
<dbReference type="Gene3D" id="3.40.50.80">
    <property type="entry name" value="Nucleotide-binding domain of ferredoxin-NADP reductase (FNR) module"/>
    <property type="match status" value="1"/>
</dbReference>
<dbReference type="GO" id="GO:0016126">
    <property type="term" value="P:sterol biosynthetic process"/>
    <property type="evidence" value="ECO:0007669"/>
    <property type="project" value="UniProtKB-KW"/>
</dbReference>
<keyword evidence="9 13" id="KW-0520">NAD</keyword>
<dbReference type="GO" id="GO:0005739">
    <property type="term" value="C:mitochondrion"/>
    <property type="evidence" value="ECO:0007669"/>
    <property type="project" value="TreeGrafter"/>
</dbReference>
<dbReference type="SUPFAM" id="SSF63380">
    <property type="entry name" value="Riboflavin synthase domain-like"/>
    <property type="match status" value="1"/>
</dbReference>
<dbReference type="FunFam" id="2.40.30.10:FF:000021">
    <property type="entry name" value="NADH-cytochrome b5 reductase"/>
    <property type="match status" value="1"/>
</dbReference>
<evidence type="ECO:0000256" key="6">
    <source>
        <dbReference type="ARBA" id="ARBA00022955"/>
    </source>
</evidence>
<keyword evidence="6" id="KW-0752">Steroid biosynthesis</keyword>
<name>A0A914C969_9BILA</name>
<evidence type="ECO:0000256" key="9">
    <source>
        <dbReference type="ARBA" id="ARBA00023027"/>
    </source>
</evidence>
<keyword evidence="4 12" id="KW-0285">Flavoprotein</keyword>
<evidence type="ECO:0000313" key="17">
    <source>
        <dbReference type="WBParaSite" id="ACRNAN_Path_599.g2237.t1"/>
    </source>
</evidence>
<keyword evidence="3" id="KW-0444">Lipid biosynthesis</keyword>
<feature type="binding site" evidence="12">
    <location>
        <position position="116"/>
    </location>
    <ligand>
        <name>FAD</name>
        <dbReference type="ChEBI" id="CHEBI:57692"/>
    </ligand>
</feature>
<dbReference type="PANTHER" id="PTHR19370:SF185">
    <property type="entry name" value="NADH-CYTOCHROME B5 REDUCTASE"/>
    <property type="match status" value="1"/>
</dbReference>
<evidence type="ECO:0000256" key="13">
    <source>
        <dbReference type="RuleBase" id="RU361226"/>
    </source>
</evidence>
<dbReference type="InterPro" id="IPR017938">
    <property type="entry name" value="Riboflavin_synthase-like_b-brl"/>
</dbReference>
<dbReference type="InterPro" id="IPR039261">
    <property type="entry name" value="FNR_nucleotide-bd"/>
</dbReference>
<dbReference type="GO" id="GO:0090524">
    <property type="term" value="F:cytochrome-b5 reductase activity, acting on NADH"/>
    <property type="evidence" value="ECO:0007669"/>
    <property type="project" value="UniProtKB-EC"/>
</dbReference>
<keyword evidence="8" id="KW-0756">Sterol biosynthesis</keyword>
<evidence type="ECO:0000256" key="14">
    <source>
        <dbReference type="SAM" id="Phobius"/>
    </source>
</evidence>
<organism evidence="16 17">
    <name type="scientific">Acrobeloides nanus</name>
    <dbReference type="NCBI Taxonomy" id="290746"/>
    <lineage>
        <taxon>Eukaryota</taxon>
        <taxon>Metazoa</taxon>
        <taxon>Ecdysozoa</taxon>
        <taxon>Nematoda</taxon>
        <taxon>Chromadorea</taxon>
        <taxon>Rhabditida</taxon>
        <taxon>Tylenchina</taxon>
        <taxon>Cephalobomorpha</taxon>
        <taxon>Cephaloboidea</taxon>
        <taxon>Cephalobidae</taxon>
        <taxon>Acrobeloides</taxon>
    </lineage>
</organism>
<dbReference type="Pfam" id="PF00175">
    <property type="entry name" value="NAD_binding_1"/>
    <property type="match status" value="1"/>
</dbReference>
<feature type="transmembrane region" description="Helical" evidence="14">
    <location>
        <begin position="21"/>
        <end position="40"/>
    </location>
</feature>
<dbReference type="InterPro" id="IPR001834">
    <property type="entry name" value="CBR-like"/>
</dbReference>
<dbReference type="GO" id="GO:0071949">
    <property type="term" value="F:FAD binding"/>
    <property type="evidence" value="ECO:0007669"/>
    <property type="project" value="TreeGrafter"/>
</dbReference>
<dbReference type="PANTHER" id="PTHR19370">
    <property type="entry name" value="NADH-CYTOCHROME B5 REDUCTASE"/>
    <property type="match status" value="1"/>
</dbReference>
<sequence>MCSQNGHQKPNMTDSGNITKIVVGSAIATVVLSVSVYVLYKKLGCCGSRQKKKEKGPKTLEDPDKKYALKLIEKEEVTHDTRKFKFGLPSNNHILGLPVGQHIYMSANIDGKLVVRPYTPISSDDDQGFVEFMIKVYFKDVNPKFPDGGKMSQHLESLKIGDTMDFRGPNGLIVYEGNGTLAARPDKKSPPSRRKYKNFGMIAGGTGITPMLQIIWEILNNPADPTKIWILFANQTEDDILLRPELDILAKEHPDRFKVHYTVDRPPANWKYSSGFINDQMIAKNLPAPADDTAILMCGPPPMINFACTPNLDKLSYNPQHRYIF</sequence>
<feature type="binding site" evidence="12">
    <location>
        <position position="209"/>
    </location>
    <ligand>
        <name>FAD</name>
        <dbReference type="ChEBI" id="CHEBI:57692"/>
    </ligand>
</feature>
<evidence type="ECO:0000256" key="10">
    <source>
        <dbReference type="ARBA" id="ARBA00023166"/>
    </source>
</evidence>
<dbReference type="InterPro" id="IPR001709">
    <property type="entry name" value="Flavoprot_Pyr_Nucl_cyt_Rdtase"/>
</dbReference>
<evidence type="ECO:0000259" key="15">
    <source>
        <dbReference type="PROSITE" id="PS51384"/>
    </source>
</evidence>
<evidence type="ECO:0000256" key="2">
    <source>
        <dbReference type="ARBA" id="ARBA00006105"/>
    </source>
</evidence>
<dbReference type="SUPFAM" id="SSF52343">
    <property type="entry name" value="Ferredoxin reductase-like, C-terminal NADP-linked domain"/>
    <property type="match status" value="1"/>
</dbReference>
<feature type="binding site" evidence="12">
    <location>
        <position position="138"/>
    </location>
    <ligand>
        <name>FAD</name>
        <dbReference type="ChEBI" id="CHEBI:57692"/>
    </ligand>
</feature>
<dbReference type="WBParaSite" id="ACRNAN_Path_599.g2237.t1">
    <property type="protein sequence ID" value="ACRNAN_Path_599.g2237.t1"/>
    <property type="gene ID" value="ACRNAN_Path_599.g2237"/>
</dbReference>
<feature type="domain" description="FAD-binding FR-type" evidence="15">
    <location>
        <begin position="64"/>
        <end position="176"/>
    </location>
</feature>
<dbReference type="InterPro" id="IPR001433">
    <property type="entry name" value="OxRdtase_FAD/NAD-bd"/>
</dbReference>
<evidence type="ECO:0000256" key="8">
    <source>
        <dbReference type="ARBA" id="ARBA00023011"/>
    </source>
</evidence>
<dbReference type="PRINTS" id="PR00406">
    <property type="entry name" value="CYTB5RDTASE"/>
</dbReference>
<dbReference type="AlphaFoldDB" id="A0A914C969"/>
<keyword evidence="7 13" id="KW-0560">Oxidoreductase</keyword>
<keyword evidence="11" id="KW-0753">Steroid metabolism</keyword>
<evidence type="ECO:0000256" key="7">
    <source>
        <dbReference type="ARBA" id="ARBA00023002"/>
    </source>
</evidence>
<dbReference type="CDD" id="cd06183">
    <property type="entry name" value="cyt_b5_reduct_like"/>
    <property type="match status" value="1"/>
</dbReference>
<comment type="similarity">
    <text evidence="2 13">Belongs to the flavoprotein pyridine nucleotide cytochrome reductase family.</text>
</comment>
<evidence type="ECO:0000256" key="3">
    <source>
        <dbReference type="ARBA" id="ARBA00022516"/>
    </source>
</evidence>
<evidence type="ECO:0000313" key="16">
    <source>
        <dbReference type="Proteomes" id="UP000887540"/>
    </source>
</evidence>
<feature type="binding site" evidence="12">
    <location>
        <position position="117"/>
    </location>
    <ligand>
        <name>FAD</name>
        <dbReference type="ChEBI" id="CHEBI:57692"/>
    </ligand>
</feature>
<dbReference type="Pfam" id="PF00970">
    <property type="entry name" value="FAD_binding_6"/>
    <property type="match status" value="1"/>
</dbReference>
<dbReference type="PROSITE" id="PS51384">
    <property type="entry name" value="FAD_FR"/>
    <property type="match status" value="1"/>
</dbReference>
<dbReference type="EC" id="1.6.2.2" evidence="13"/>
<evidence type="ECO:0000256" key="5">
    <source>
        <dbReference type="ARBA" id="ARBA00022827"/>
    </source>
</evidence>
<dbReference type="Gene3D" id="2.40.30.10">
    <property type="entry name" value="Translation factors"/>
    <property type="match status" value="1"/>
</dbReference>
<feature type="binding site" evidence="12">
    <location>
        <position position="118"/>
    </location>
    <ligand>
        <name>FAD</name>
        <dbReference type="ChEBI" id="CHEBI:57692"/>
    </ligand>
</feature>
<keyword evidence="16" id="KW-1185">Reference proteome</keyword>
<dbReference type="InterPro" id="IPR017927">
    <property type="entry name" value="FAD-bd_FR_type"/>
</dbReference>
<dbReference type="Proteomes" id="UP000887540">
    <property type="component" value="Unplaced"/>
</dbReference>
<dbReference type="InterPro" id="IPR008333">
    <property type="entry name" value="Cbr1-like_FAD-bd_dom"/>
</dbReference>
<evidence type="ECO:0000256" key="11">
    <source>
        <dbReference type="ARBA" id="ARBA00023221"/>
    </source>
</evidence>
<reference evidence="17" key="1">
    <citation type="submission" date="2022-11" db="UniProtKB">
        <authorList>
            <consortium name="WormBaseParasite"/>
        </authorList>
    </citation>
    <scope>IDENTIFICATION</scope>
</reference>
<evidence type="ECO:0000256" key="4">
    <source>
        <dbReference type="ARBA" id="ARBA00022630"/>
    </source>
</evidence>
<feature type="binding site" evidence="12">
    <location>
        <position position="152"/>
    </location>
    <ligand>
        <name>FAD</name>
        <dbReference type="ChEBI" id="CHEBI:57692"/>
    </ligand>
</feature>
<feature type="binding site" evidence="12">
    <location>
        <position position="151"/>
    </location>
    <ligand>
        <name>FAD</name>
        <dbReference type="ChEBI" id="CHEBI:57692"/>
    </ligand>
</feature>
<keyword evidence="14" id="KW-0472">Membrane</keyword>
<protein>
    <recommendedName>
        <fullName evidence="13">NADH-cytochrome b5 reductase</fullName>
        <ecNumber evidence="13">1.6.2.2</ecNumber>
    </recommendedName>
</protein>